<dbReference type="Pfam" id="PF03221">
    <property type="entry name" value="HTH_Tnp_Tc5"/>
    <property type="match status" value="1"/>
</dbReference>
<evidence type="ECO:0000313" key="4">
    <source>
        <dbReference type="EMBL" id="KAH9378697.1"/>
    </source>
</evidence>
<dbReference type="Gene3D" id="1.10.10.60">
    <property type="entry name" value="Homeodomain-like"/>
    <property type="match status" value="1"/>
</dbReference>
<dbReference type="GO" id="GO:0005634">
    <property type="term" value="C:nucleus"/>
    <property type="evidence" value="ECO:0007669"/>
    <property type="project" value="UniProtKB-SubCell"/>
</dbReference>
<dbReference type="InterPro" id="IPR006600">
    <property type="entry name" value="HTH_CenpB_DNA-bd_dom"/>
</dbReference>
<comment type="subcellular location">
    <subcellularLocation>
        <location evidence="1">Nucleus</location>
    </subcellularLocation>
</comment>
<dbReference type="AlphaFoldDB" id="A0A9J6GUY0"/>
<dbReference type="InterPro" id="IPR009057">
    <property type="entry name" value="Homeodomain-like_sf"/>
</dbReference>
<name>A0A9J6GUY0_HAELO</name>
<evidence type="ECO:0000259" key="3">
    <source>
        <dbReference type="PROSITE" id="PS51253"/>
    </source>
</evidence>
<evidence type="ECO:0000313" key="5">
    <source>
        <dbReference type="Proteomes" id="UP000821853"/>
    </source>
</evidence>
<gene>
    <name evidence="4" type="ORF">HPB48_015792</name>
</gene>
<dbReference type="PROSITE" id="PS51253">
    <property type="entry name" value="HTH_CENPB"/>
    <property type="match status" value="1"/>
</dbReference>
<evidence type="ECO:0000256" key="2">
    <source>
        <dbReference type="ARBA" id="ARBA00023125"/>
    </source>
</evidence>
<proteinExistence type="predicted"/>
<dbReference type="SUPFAM" id="SSF46689">
    <property type="entry name" value="Homeodomain-like"/>
    <property type="match status" value="1"/>
</dbReference>
<protein>
    <recommendedName>
        <fullName evidence="3">HTH CENPB-type domain-containing protein</fullName>
    </recommendedName>
</protein>
<dbReference type="VEuPathDB" id="VectorBase:HLOH_063905"/>
<evidence type="ECO:0000256" key="1">
    <source>
        <dbReference type="ARBA" id="ARBA00004123"/>
    </source>
</evidence>
<reference evidence="4 5" key="1">
    <citation type="journal article" date="2020" name="Cell">
        <title>Large-Scale Comparative Analyses of Tick Genomes Elucidate Their Genetic Diversity and Vector Capacities.</title>
        <authorList>
            <consortium name="Tick Genome and Microbiome Consortium (TIGMIC)"/>
            <person name="Jia N."/>
            <person name="Wang J."/>
            <person name="Shi W."/>
            <person name="Du L."/>
            <person name="Sun Y."/>
            <person name="Zhan W."/>
            <person name="Jiang J.F."/>
            <person name="Wang Q."/>
            <person name="Zhang B."/>
            <person name="Ji P."/>
            <person name="Bell-Sakyi L."/>
            <person name="Cui X.M."/>
            <person name="Yuan T.T."/>
            <person name="Jiang B.G."/>
            <person name="Yang W.F."/>
            <person name="Lam T.T."/>
            <person name="Chang Q.C."/>
            <person name="Ding S.J."/>
            <person name="Wang X.J."/>
            <person name="Zhu J.G."/>
            <person name="Ruan X.D."/>
            <person name="Zhao L."/>
            <person name="Wei J.T."/>
            <person name="Ye R.Z."/>
            <person name="Que T.C."/>
            <person name="Du C.H."/>
            <person name="Zhou Y.H."/>
            <person name="Cheng J.X."/>
            <person name="Dai P.F."/>
            <person name="Guo W.B."/>
            <person name="Han X.H."/>
            <person name="Huang E.J."/>
            <person name="Li L.F."/>
            <person name="Wei W."/>
            <person name="Gao Y.C."/>
            <person name="Liu J.Z."/>
            <person name="Shao H.Z."/>
            <person name="Wang X."/>
            <person name="Wang C.C."/>
            <person name="Yang T.C."/>
            <person name="Huo Q.B."/>
            <person name="Li W."/>
            <person name="Chen H.Y."/>
            <person name="Chen S.E."/>
            <person name="Zhou L.G."/>
            <person name="Ni X.B."/>
            <person name="Tian J.H."/>
            <person name="Sheng Y."/>
            <person name="Liu T."/>
            <person name="Pan Y.S."/>
            <person name="Xia L.Y."/>
            <person name="Li J."/>
            <person name="Zhao F."/>
            <person name="Cao W.C."/>
        </authorList>
    </citation>
    <scope>NUCLEOTIDE SEQUENCE [LARGE SCALE GENOMIC DNA]</scope>
    <source>
        <strain evidence="4">HaeL-2018</strain>
    </source>
</reference>
<accession>A0A9J6GUY0</accession>
<organism evidence="4 5">
    <name type="scientific">Haemaphysalis longicornis</name>
    <name type="common">Bush tick</name>
    <dbReference type="NCBI Taxonomy" id="44386"/>
    <lineage>
        <taxon>Eukaryota</taxon>
        <taxon>Metazoa</taxon>
        <taxon>Ecdysozoa</taxon>
        <taxon>Arthropoda</taxon>
        <taxon>Chelicerata</taxon>
        <taxon>Arachnida</taxon>
        <taxon>Acari</taxon>
        <taxon>Parasitiformes</taxon>
        <taxon>Ixodida</taxon>
        <taxon>Ixodoidea</taxon>
        <taxon>Ixodidae</taxon>
        <taxon>Haemaphysalinae</taxon>
        <taxon>Haemaphysalis</taxon>
    </lineage>
</organism>
<feature type="domain" description="HTH CENPB-type" evidence="3">
    <location>
        <begin position="2"/>
        <end position="73"/>
    </location>
</feature>
<keyword evidence="5" id="KW-1185">Reference proteome</keyword>
<comment type="caution">
    <text evidence="4">The sequence shown here is derived from an EMBL/GenBank/DDBJ whole genome shotgun (WGS) entry which is preliminary data.</text>
</comment>
<dbReference type="Proteomes" id="UP000821853">
    <property type="component" value="Unassembled WGS sequence"/>
</dbReference>
<dbReference type="GO" id="GO:0003677">
    <property type="term" value="F:DNA binding"/>
    <property type="evidence" value="ECO:0007669"/>
    <property type="project" value="UniProtKB-KW"/>
</dbReference>
<dbReference type="EMBL" id="JABSTR010000009">
    <property type="protein sequence ID" value="KAH9378697.1"/>
    <property type="molecule type" value="Genomic_DNA"/>
</dbReference>
<keyword evidence="2" id="KW-0238">DNA-binding</keyword>
<sequence>MPYSVLRRAKKVRRLRTTSGYQAEVRANNIPVDGPMLIAEARWFAAALGEDNYGDNTGWLHRFKQRYNIVAKPFLVKAKPYAARTSSSG</sequence>